<sequence length="276" mass="30164">MILGIDAGGEMVKVFGGAMGHDSFPSDLGEWRDRRLVNTPGQDDMEWEYEGQKGFAGTLAQMESELGGAMKGETKAHFDGKMRVLLAIHRFIPNARGVDPSVQLVTGQPISHHTEEEKSKIIDMLTGKHDLIVNGQRKIFRIKQVKVAAEGAAASMAQPVEGLIRILDIGSGTVNGASLLNMRYIDRESFTEPFGLATLGTSDESAIARRVNTIATSKKWKRNDLIRLIGGGAEIAELVNKVKEFFPNAEVFAPKRLSPKFSNAVGFYEIGLMLYG</sequence>
<reference evidence="3" key="1">
    <citation type="submission" date="2016-10" db="EMBL/GenBank/DDBJ databases">
        <authorList>
            <person name="Varghese N."/>
            <person name="Submissions S."/>
        </authorList>
    </citation>
    <scope>NUCLEOTIDE SEQUENCE [LARGE SCALE GENOMIC DNA]</scope>
    <source>
        <strain evidence="3">DSM 45789</strain>
    </source>
</reference>
<keyword evidence="3" id="KW-1185">Reference proteome</keyword>
<dbReference type="Pfam" id="PF17989">
    <property type="entry name" value="ALP_N"/>
    <property type="match status" value="1"/>
</dbReference>
<feature type="domain" description="Actin-like protein N-terminal" evidence="1">
    <location>
        <begin position="4"/>
        <end position="152"/>
    </location>
</feature>
<evidence type="ECO:0000259" key="1">
    <source>
        <dbReference type="Pfam" id="PF17989"/>
    </source>
</evidence>
<evidence type="ECO:0000313" key="2">
    <source>
        <dbReference type="EMBL" id="SFT03946.1"/>
    </source>
</evidence>
<dbReference type="EMBL" id="FPAA01000019">
    <property type="protein sequence ID" value="SFT03946.1"/>
    <property type="molecule type" value="Genomic_DNA"/>
</dbReference>
<name>A0A1I6UR91_9BACL</name>
<evidence type="ECO:0000313" key="3">
    <source>
        <dbReference type="Proteomes" id="UP000198660"/>
    </source>
</evidence>
<dbReference type="RefSeq" id="WP_091839756.1">
    <property type="nucleotide sequence ID" value="NZ_FPAA01000019.1"/>
</dbReference>
<dbReference type="InterPro" id="IPR040607">
    <property type="entry name" value="ALP_N"/>
</dbReference>
<dbReference type="OrthoDB" id="2677727at2"/>
<accession>A0A1I6UR91</accession>
<dbReference type="Proteomes" id="UP000198660">
    <property type="component" value="Unassembled WGS sequence"/>
</dbReference>
<dbReference type="AlphaFoldDB" id="A0A1I6UR91"/>
<organism evidence="2 3">
    <name type="scientific">Marininema halotolerans</name>
    <dbReference type="NCBI Taxonomy" id="1155944"/>
    <lineage>
        <taxon>Bacteria</taxon>
        <taxon>Bacillati</taxon>
        <taxon>Bacillota</taxon>
        <taxon>Bacilli</taxon>
        <taxon>Bacillales</taxon>
        <taxon>Thermoactinomycetaceae</taxon>
        <taxon>Marininema</taxon>
    </lineage>
</organism>
<dbReference type="CDD" id="cd10227">
    <property type="entry name" value="ASKHA_NBD_ParM-like"/>
    <property type="match status" value="1"/>
</dbReference>
<gene>
    <name evidence="2" type="ORF">SAMN05444972_11924</name>
</gene>
<dbReference type="Gene3D" id="3.30.420.40">
    <property type="match status" value="1"/>
</dbReference>
<protein>
    <submittedName>
        <fullName evidence="2">Plasmid segregation protein ParM</fullName>
    </submittedName>
</protein>
<dbReference type="InterPro" id="IPR043129">
    <property type="entry name" value="ATPase_NBD"/>
</dbReference>
<dbReference type="SUPFAM" id="SSF53067">
    <property type="entry name" value="Actin-like ATPase domain"/>
    <property type="match status" value="1"/>
</dbReference>
<proteinExistence type="predicted"/>